<dbReference type="GO" id="GO:0019955">
    <property type="term" value="F:cytokine binding"/>
    <property type="evidence" value="ECO:0007669"/>
    <property type="project" value="TreeGrafter"/>
</dbReference>
<dbReference type="GO" id="GO:0009897">
    <property type="term" value="C:external side of plasma membrane"/>
    <property type="evidence" value="ECO:0007669"/>
    <property type="project" value="TreeGrafter"/>
</dbReference>
<feature type="region of interest" description="Disordered" evidence="1">
    <location>
        <begin position="112"/>
        <end position="192"/>
    </location>
</feature>
<dbReference type="PANTHER" id="PTHR47134">
    <property type="entry name" value="TUMOR NECROSIS FACTOR RECEPTOR SUPERFAMILY MEMBER 11A"/>
    <property type="match status" value="1"/>
</dbReference>
<evidence type="ECO:0000313" key="2">
    <source>
        <dbReference type="EMBL" id="KAJ8376561.1"/>
    </source>
</evidence>
<dbReference type="OrthoDB" id="9889060at2759"/>
<accession>A0A9Q1JAJ6</accession>
<proteinExistence type="predicted"/>
<keyword evidence="3" id="KW-1185">Reference proteome</keyword>
<gene>
    <name evidence="2" type="ORF">SKAU_G00071410</name>
</gene>
<dbReference type="Proteomes" id="UP001152622">
    <property type="component" value="Chromosome 2"/>
</dbReference>
<sequence>MKDSASDNKGDLCVLARADGDYRQNEPCCCSIDSTTVPMLSSDTDNEQDSTQEKLSVRDLSLDLDTESSSQSSDLPLTSGHVTGNNNTTFISNGQVMNFSGDVIVVYVSQNSQSSGGGPEEAFCSPVQEESSEEDFQGVTKPKMNTVPQEDVPHPLQEQTHQQSATNHRTLPVQEESNEWPREKCALKKNAC</sequence>
<reference evidence="2" key="1">
    <citation type="journal article" date="2023" name="Science">
        <title>Genome structures resolve the early diversification of teleost fishes.</title>
        <authorList>
            <person name="Parey E."/>
            <person name="Louis A."/>
            <person name="Montfort J."/>
            <person name="Bouchez O."/>
            <person name="Roques C."/>
            <person name="Iampietro C."/>
            <person name="Lluch J."/>
            <person name="Castinel A."/>
            <person name="Donnadieu C."/>
            <person name="Desvignes T."/>
            <person name="Floi Bucao C."/>
            <person name="Jouanno E."/>
            <person name="Wen M."/>
            <person name="Mejri S."/>
            <person name="Dirks R."/>
            <person name="Jansen H."/>
            <person name="Henkel C."/>
            <person name="Chen W.J."/>
            <person name="Zahm M."/>
            <person name="Cabau C."/>
            <person name="Klopp C."/>
            <person name="Thompson A.W."/>
            <person name="Robinson-Rechavi M."/>
            <person name="Braasch I."/>
            <person name="Lecointre G."/>
            <person name="Bobe J."/>
            <person name="Postlethwait J.H."/>
            <person name="Berthelot C."/>
            <person name="Roest Crollius H."/>
            <person name="Guiguen Y."/>
        </authorList>
    </citation>
    <scope>NUCLEOTIDE SEQUENCE</scope>
    <source>
        <strain evidence="2">WJC10195</strain>
    </source>
</reference>
<dbReference type="AlphaFoldDB" id="A0A9Q1JAJ6"/>
<dbReference type="GO" id="GO:0070555">
    <property type="term" value="P:response to interleukin-1"/>
    <property type="evidence" value="ECO:0007669"/>
    <property type="project" value="TreeGrafter"/>
</dbReference>
<dbReference type="EMBL" id="JAINUF010000002">
    <property type="protein sequence ID" value="KAJ8376561.1"/>
    <property type="molecule type" value="Genomic_DNA"/>
</dbReference>
<dbReference type="GO" id="GO:0045780">
    <property type="term" value="P:positive regulation of bone resorption"/>
    <property type="evidence" value="ECO:0007669"/>
    <property type="project" value="TreeGrafter"/>
</dbReference>
<dbReference type="GO" id="GO:0005031">
    <property type="term" value="F:tumor necrosis factor receptor activity"/>
    <property type="evidence" value="ECO:0007669"/>
    <property type="project" value="TreeGrafter"/>
</dbReference>
<dbReference type="InterPro" id="IPR053075">
    <property type="entry name" value="TNFRSF11A"/>
</dbReference>
<dbReference type="GO" id="GO:0072674">
    <property type="term" value="P:multinuclear osteoclast differentiation"/>
    <property type="evidence" value="ECO:0007669"/>
    <property type="project" value="TreeGrafter"/>
</dbReference>
<dbReference type="PANTHER" id="PTHR47134:SF1">
    <property type="entry name" value="TUMOR NECROSIS FACTOR RECEPTOR SUPERFAMILY MEMBER 11A"/>
    <property type="match status" value="1"/>
</dbReference>
<dbReference type="GO" id="GO:0001503">
    <property type="term" value="P:ossification"/>
    <property type="evidence" value="ECO:0007669"/>
    <property type="project" value="TreeGrafter"/>
</dbReference>
<feature type="compositionally biased region" description="Polar residues" evidence="1">
    <location>
        <begin position="157"/>
        <end position="169"/>
    </location>
</feature>
<organism evidence="2 3">
    <name type="scientific">Synaphobranchus kaupii</name>
    <name type="common">Kaup's arrowtooth eel</name>
    <dbReference type="NCBI Taxonomy" id="118154"/>
    <lineage>
        <taxon>Eukaryota</taxon>
        <taxon>Metazoa</taxon>
        <taxon>Chordata</taxon>
        <taxon>Craniata</taxon>
        <taxon>Vertebrata</taxon>
        <taxon>Euteleostomi</taxon>
        <taxon>Actinopterygii</taxon>
        <taxon>Neopterygii</taxon>
        <taxon>Teleostei</taxon>
        <taxon>Anguilliformes</taxon>
        <taxon>Synaphobranchidae</taxon>
        <taxon>Synaphobranchus</taxon>
    </lineage>
</organism>
<evidence type="ECO:0000313" key="3">
    <source>
        <dbReference type="Proteomes" id="UP001152622"/>
    </source>
</evidence>
<evidence type="ECO:0000256" key="1">
    <source>
        <dbReference type="SAM" id="MobiDB-lite"/>
    </source>
</evidence>
<name>A0A9Q1JAJ6_SYNKA</name>
<comment type="caution">
    <text evidence="2">The sequence shown here is derived from an EMBL/GenBank/DDBJ whole genome shotgun (WGS) entry which is preliminary data.</text>
</comment>
<protein>
    <submittedName>
        <fullName evidence="2">Uncharacterized protein</fullName>
    </submittedName>
</protein>